<keyword evidence="6 8" id="KW-1133">Transmembrane helix</keyword>
<sequence length="217" mass="22673">MSGAMLELILEATLDTLYMVAVSGLISAALGIPLGVLLYVTRPRQILEQPALNGVLGVITNIGRSVPFIILMVAIIPFTRALVGSSIGTNAAVVPLTIAAIPFVARLVEGALNEISPGLVEAAQSMGATPWQIITKVLLPEARGGIFTALTVTIVTLVSYSAMAGAVGGGGLGDLGIRYGYNRFNPTIMLITVVILVVMVQGFQSLGDYLVRKSDHK</sequence>
<dbReference type="AlphaFoldDB" id="A0A291P7X6"/>
<keyword evidence="3 8" id="KW-0813">Transport</keyword>
<feature type="transmembrane region" description="Helical" evidence="8">
    <location>
        <begin position="82"/>
        <end position="105"/>
    </location>
</feature>
<dbReference type="InterPro" id="IPR051322">
    <property type="entry name" value="AA_ABC_Transporter_Permease"/>
</dbReference>
<proteinExistence type="inferred from homology"/>
<evidence type="ECO:0000313" key="11">
    <source>
        <dbReference type="Proteomes" id="UP000219993"/>
    </source>
</evidence>
<evidence type="ECO:0000256" key="8">
    <source>
        <dbReference type="RuleBase" id="RU363032"/>
    </source>
</evidence>
<evidence type="ECO:0000256" key="5">
    <source>
        <dbReference type="ARBA" id="ARBA00022692"/>
    </source>
</evidence>
<dbReference type="InterPro" id="IPR000515">
    <property type="entry name" value="MetI-like"/>
</dbReference>
<evidence type="ECO:0000256" key="3">
    <source>
        <dbReference type="ARBA" id="ARBA00022448"/>
    </source>
</evidence>
<evidence type="ECO:0000256" key="6">
    <source>
        <dbReference type="ARBA" id="ARBA00022989"/>
    </source>
</evidence>
<feature type="transmembrane region" description="Helical" evidence="8">
    <location>
        <begin position="52"/>
        <end position="76"/>
    </location>
</feature>
<dbReference type="NCBIfam" id="NF008049">
    <property type="entry name" value="PRK10782.1"/>
    <property type="match status" value="1"/>
</dbReference>
<dbReference type="PROSITE" id="PS50928">
    <property type="entry name" value="ABC_TM1"/>
    <property type="match status" value="1"/>
</dbReference>
<feature type="transmembrane region" description="Helical" evidence="8">
    <location>
        <begin position="146"/>
        <end position="168"/>
    </location>
</feature>
<keyword evidence="5 8" id="KW-0812">Transmembrane</keyword>
<comment type="similarity">
    <text evidence="2">Belongs to the binding-protein-dependent transport system permease family. CysTW subfamily.</text>
</comment>
<evidence type="ECO:0000256" key="7">
    <source>
        <dbReference type="ARBA" id="ARBA00023136"/>
    </source>
</evidence>
<dbReference type="GO" id="GO:0048473">
    <property type="term" value="P:D-methionine transmembrane transport"/>
    <property type="evidence" value="ECO:0007669"/>
    <property type="project" value="TreeGrafter"/>
</dbReference>
<dbReference type="GO" id="GO:0005886">
    <property type="term" value="C:plasma membrane"/>
    <property type="evidence" value="ECO:0007669"/>
    <property type="project" value="UniProtKB-SubCell"/>
</dbReference>
<dbReference type="Pfam" id="PF00528">
    <property type="entry name" value="BPD_transp_1"/>
    <property type="match status" value="1"/>
</dbReference>
<dbReference type="EMBL" id="CP021435">
    <property type="protein sequence ID" value="ATJ83016.1"/>
    <property type="molecule type" value="Genomic_DNA"/>
</dbReference>
<name>A0A291P7X6_9GAMM</name>
<keyword evidence="11" id="KW-1185">Reference proteome</keyword>
<accession>A0A291P7X6</accession>
<organism evidence="10 11">
    <name type="scientific">Halomonas beimenensis</name>
    <dbReference type="NCBI Taxonomy" id="475662"/>
    <lineage>
        <taxon>Bacteria</taxon>
        <taxon>Pseudomonadati</taxon>
        <taxon>Pseudomonadota</taxon>
        <taxon>Gammaproteobacteria</taxon>
        <taxon>Oceanospirillales</taxon>
        <taxon>Halomonadaceae</taxon>
        <taxon>Halomonas</taxon>
    </lineage>
</organism>
<dbReference type="Proteomes" id="UP000219993">
    <property type="component" value="Chromosome"/>
</dbReference>
<dbReference type="CDD" id="cd06261">
    <property type="entry name" value="TM_PBP2"/>
    <property type="match status" value="1"/>
</dbReference>
<dbReference type="Gene3D" id="1.10.3720.10">
    <property type="entry name" value="MetI-like"/>
    <property type="match status" value="1"/>
</dbReference>
<keyword evidence="7 8" id="KW-0472">Membrane</keyword>
<reference evidence="10 11" key="1">
    <citation type="journal article" date="2017" name="Sci. Rep.">
        <title>Revealing the Saline Adaptation Strategies of the Halophilic Bacterium Halomonas beimenensis through High-throughput Omics and Transposon Mutagenesis Approaches.</title>
        <authorList>
            <person name="Chen Y.H."/>
            <person name="Lin S.S."/>
            <person name="Shyu Y.T."/>
        </authorList>
    </citation>
    <scope>NUCLEOTIDE SEQUENCE [LARGE SCALE GENOMIC DNA]</scope>
    <source>
        <strain evidence="10 11">NTU-111</strain>
    </source>
</reference>
<evidence type="ECO:0000256" key="4">
    <source>
        <dbReference type="ARBA" id="ARBA00022475"/>
    </source>
</evidence>
<evidence type="ECO:0000313" key="10">
    <source>
        <dbReference type="EMBL" id="ATJ83016.1"/>
    </source>
</evidence>
<feature type="domain" description="ABC transmembrane type-1" evidence="9">
    <location>
        <begin position="13"/>
        <end position="207"/>
    </location>
</feature>
<gene>
    <name evidence="10" type="primary">metI</name>
    <name evidence="10" type="ORF">BEI_2029</name>
</gene>
<protein>
    <submittedName>
        <fullName evidence="10">Methionine ABC transporter permease protein</fullName>
    </submittedName>
</protein>
<evidence type="ECO:0000256" key="2">
    <source>
        <dbReference type="ARBA" id="ARBA00007069"/>
    </source>
</evidence>
<keyword evidence="4" id="KW-1003">Cell membrane</keyword>
<feature type="transmembrane region" description="Helical" evidence="8">
    <location>
        <begin position="16"/>
        <end position="40"/>
    </location>
</feature>
<dbReference type="FunFam" id="1.10.3720.10:FF:000002">
    <property type="entry name" value="D-methionine ABC transporter permease MetI"/>
    <property type="match status" value="1"/>
</dbReference>
<dbReference type="RefSeq" id="WP_097789397.1">
    <property type="nucleotide sequence ID" value="NZ_BAAADT010000034.1"/>
</dbReference>
<evidence type="ECO:0000256" key="1">
    <source>
        <dbReference type="ARBA" id="ARBA00004651"/>
    </source>
</evidence>
<comment type="subcellular location">
    <subcellularLocation>
        <location evidence="1 8">Cell membrane</location>
        <topology evidence="1 8">Multi-pass membrane protein</topology>
    </subcellularLocation>
</comment>
<dbReference type="KEGG" id="hbe:BEI_2029"/>
<dbReference type="OrthoDB" id="9793490at2"/>
<dbReference type="InterPro" id="IPR035906">
    <property type="entry name" value="MetI-like_sf"/>
</dbReference>
<dbReference type="PANTHER" id="PTHR30450">
    <property type="entry name" value="ABC TRANSPORTER PERMEASE"/>
    <property type="match status" value="1"/>
</dbReference>
<dbReference type="SUPFAM" id="SSF161098">
    <property type="entry name" value="MetI-like"/>
    <property type="match status" value="1"/>
</dbReference>
<dbReference type="PANTHER" id="PTHR30450:SF1">
    <property type="entry name" value="D-METHIONINE TRANSPORT SYSTEM PERMEASE PROTEIN METI-RELATED"/>
    <property type="match status" value="1"/>
</dbReference>
<evidence type="ECO:0000259" key="9">
    <source>
        <dbReference type="PROSITE" id="PS50928"/>
    </source>
</evidence>
<feature type="transmembrane region" description="Helical" evidence="8">
    <location>
        <begin position="188"/>
        <end position="211"/>
    </location>
</feature>